<accession>A0AB94IKK9</accession>
<gene>
    <name evidence="5" type="ORF">BAVI_16947</name>
</gene>
<name>A0AB94IKK9_9BACI</name>
<reference evidence="5 6" key="1">
    <citation type="journal article" date="2014" name="Environ. Microbiol.">
        <title>The nitrate-ammonifying and nosZ-carrying bacterium Bacillus vireti is a potent source and sink for nitric and nitrous oxide under high nitrate conditions.</title>
        <authorList>
            <person name="Mania D."/>
            <person name="Heylen K."/>
            <person name="van Spanning R.J."/>
            <person name="Frostegard A."/>
        </authorList>
    </citation>
    <scope>NUCLEOTIDE SEQUENCE [LARGE SCALE GENOMIC DNA]</scope>
    <source>
        <strain evidence="5 6">LMG 21834</strain>
    </source>
</reference>
<dbReference type="PANTHER" id="PTHR23028">
    <property type="entry name" value="ACETYLTRANSFERASE"/>
    <property type="match status" value="1"/>
</dbReference>
<keyword evidence="3" id="KW-0472">Membrane</keyword>
<dbReference type="PANTHER" id="PTHR23028:SF53">
    <property type="entry name" value="ACYL_TRANSF_3 DOMAIN-CONTAINING PROTEIN"/>
    <property type="match status" value="1"/>
</dbReference>
<keyword evidence="5" id="KW-0808">Transferase</keyword>
<evidence type="ECO:0000313" key="5">
    <source>
        <dbReference type="EMBL" id="ETI67537.1"/>
    </source>
</evidence>
<dbReference type="Proteomes" id="UP000018877">
    <property type="component" value="Unassembled WGS sequence"/>
</dbReference>
<feature type="transmembrane region" description="Helical" evidence="3">
    <location>
        <begin position="281"/>
        <end position="305"/>
    </location>
</feature>
<dbReference type="EMBL" id="ALAN01000092">
    <property type="protein sequence ID" value="ETI67537.1"/>
    <property type="molecule type" value="Genomic_DNA"/>
</dbReference>
<proteinExistence type="inferred from homology"/>
<feature type="domain" description="Acyltransferase 3" evidence="4">
    <location>
        <begin position="7"/>
        <end position="354"/>
    </location>
</feature>
<evidence type="ECO:0000259" key="4">
    <source>
        <dbReference type="Pfam" id="PF01757"/>
    </source>
</evidence>
<evidence type="ECO:0000256" key="3">
    <source>
        <dbReference type="SAM" id="Phobius"/>
    </source>
</evidence>
<comment type="subcellular location">
    <subcellularLocation>
        <location evidence="1">Membrane</location>
    </subcellularLocation>
</comment>
<dbReference type="GO" id="GO:0009103">
    <property type="term" value="P:lipopolysaccharide biosynthetic process"/>
    <property type="evidence" value="ECO:0007669"/>
    <property type="project" value="TreeGrafter"/>
</dbReference>
<keyword evidence="6" id="KW-1185">Reference proteome</keyword>
<feature type="transmembrane region" description="Helical" evidence="3">
    <location>
        <begin position="12"/>
        <end position="33"/>
    </location>
</feature>
<dbReference type="Pfam" id="PF01757">
    <property type="entry name" value="Acyl_transf_3"/>
    <property type="match status" value="1"/>
</dbReference>
<evidence type="ECO:0000313" key="6">
    <source>
        <dbReference type="Proteomes" id="UP000018877"/>
    </source>
</evidence>
<dbReference type="GO" id="GO:0016747">
    <property type="term" value="F:acyltransferase activity, transferring groups other than amino-acyl groups"/>
    <property type="evidence" value="ECO:0007669"/>
    <property type="project" value="InterPro"/>
</dbReference>
<feature type="transmembrane region" description="Helical" evidence="3">
    <location>
        <begin position="180"/>
        <end position="198"/>
    </location>
</feature>
<dbReference type="AlphaFoldDB" id="A0AB94IKK9"/>
<dbReference type="GO" id="GO:0016020">
    <property type="term" value="C:membrane"/>
    <property type="evidence" value="ECO:0007669"/>
    <property type="project" value="TreeGrafter"/>
</dbReference>
<feature type="transmembrane region" description="Helical" evidence="3">
    <location>
        <begin position="341"/>
        <end position="362"/>
    </location>
</feature>
<comment type="caution">
    <text evidence="5">The sequence shown here is derived from an EMBL/GenBank/DDBJ whole genome shotgun (WGS) entry which is preliminary data.</text>
</comment>
<dbReference type="InterPro" id="IPR050879">
    <property type="entry name" value="Acyltransferase_3"/>
</dbReference>
<keyword evidence="5" id="KW-0012">Acyltransferase</keyword>
<organism evidence="5 6">
    <name type="scientific">Neobacillus vireti LMG 21834</name>
    <dbReference type="NCBI Taxonomy" id="1131730"/>
    <lineage>
        <taxon>Bacteria</taxon>
        <taxon>Bacillati</taxon>
        <taxon>Bacillota</taxon>
        <taxon>Bacilli</taxon>
        <taxon>Bacillales</taxon>
        <taxon>Bacillaceae</taxon>
        <taxon>Neobacillus</taxon>
    </lineage>
</organism>
<feature type="transmembrane region" description="Helical" evidence="3">
    <location>
        <begin position="246"/>
        <end position="269"/>
    </location>
</feature>
<dbReference type="InterPro" id="IPR002656">
    <property type="entry name" value="Acyl_transf_3_dom"/>
</dbReference>
<dbReference type="RefSeq" id="WP_024029568.1">
    <property type="nucleotide sequence ID" value="NZ_ALAN01000092.1"/>
</dbReference>
<keyword evidence="3" id="KW-0812">Transmembrane</keyword>
<feature type="transmembrane region" description="Helical" evidence="3">
    <location>
        <begin position="204"/>
        <end position="226"/>
    </location>
</feature>
<evidence type="ECO:0000256" key="1">
    <source>
        <dbReference type="ARBA" id="ARBA00004370"/>
    </source>
</evidence>
<sequence length="397" mass="45291">MRRRYDQLDSLRGLAAISVFLGHISIVTATPFISFTVSSIVFLPLKVFIGKSSYSFVNFFFVLSGFVLFLLFTKGKTKNYGGFIISRFFRIYIPYIVAVTVSIITYLSFSKGGIKELSGWFNLSWTVPLTLKDMLDHIMMIGNFNTNLYNNVLWSLVQEMRVSLIFPIIAVIIIRVKWHVSLLMCFCLSFISGLNNIFNWENSLGYHTSFFASLQIISMFILGSLLAKHLYQLIEIYVILTKNNKIVLLIFTVSCFIYNEALTVVANHLGIYQYGEIMSDYSIGVGSVLVILISLASIRVQSVLLIKPLLFLGRISYSLYLYHLPILFSLIYVFYKILPLWSILIISIPLAIITAHISWLIIERPASRYGKILASKVETFLKKRLVINGKYKVDKTA</sequence>
<feature type="transmembrane region" description="Helical" evidence="3">
    <location>
        <begin position="92"/>
        <end position="109"/>
    </location>
</feature>
<keyword evidence="3" id="KW-1133">Transmembrane helix</keyword>
<evidence type="ECO:0000256" key="2">
    <source>
        <dbReference type="ARBA" id="ARBA00007400"/>
    </source>
</evidence>
<protein>
    <submittedName>
        <fullName evidence="5">Acyltransferase</fullName>
    </submittedName>
</protein>
<comment type="similarity">
    <text evidence="2">Belongs to the acyltransferase 3 family.</text>
</comment>
<feature type="transmembrane region" description="Helical" evidence="3">
    <location>
        <begin position="53"/>
        <end position="72"/>
    </location>
</feature>
<feature type="transmembrane region" description="Helical" evidence="3">
    <location>
        <begin position="317"/>
        <end position="335"/>
    </location>
</feature>